<evidence type="ECO:0000256" key="8">
    <source>
        <dbReference type="ARBA" id="ARBA00022884"/>
    </source>
</evidence>
<dbReference type="InterPro" id="IPR000504">
    <property type="entry name" value="RRM_dom"/>
</dbReference>
<keyword evidence="17" id="KW-1185">Reference proteome</keyword>
<comment type="similarity">
    <text evidence="2">Belongs to the RRM MRD1 family.</text>
</comment>
<evidence type="ECO:0000256" key="3">
    <source>
        <dbReference type="ARBA" id="ARBA00013428"/>
    </source>
</evidence>
<evidence type="ECO:0000256" key="10">
    <source>
        <dbReference type="ARBA" id="ARBA00023242"/>
    </source>
</evidence>
<dbReference type="InterPro" id="IPR035979">
    <property type="entry name" value="RBD_domain_sf"/>
</dbReference>
<feature type="compositionally biased region" description="Acidic residues" evidence="14">
    <location>
        <begin position="874"/>
        <end position="884"/>
    </location>
</feature>
<keyword evidence="13" id="KW-0175">Coiled coil</keyword>
<gene>
    <name evidence="16" type="ORF">KABA2_01S05588</name>
</gene>
<dbReference type="PANTHER" id="PTHR48028">
    <property type="entry name" value="GLYCINE-RICH RNA-BINDING PROTEIN RZ1A"/>
    <property type="match status" value="1"/>
</dbReference>
<keyword evidence="10" id="KW-0539">Nucleus</keyword>
<dbReference type="PANTHER" id="PTHR48028:SF4">
    <property type="entry name" value="SC35-LIKE SPLICING FACTOR"/>
    <property type="match status" value="1"/>
</dbReference>
<dbReference type="GO" id="GO:0008380">
    <property type="term" value="P:RNA splicing"/>
    <property type="evidence" value="ECO:0007669"/>
    <property type="project" value="UniProtKB-KW"/>
</dbReference>
<dbReference type="CDD" id="cd12568">
    <property type="entry name" value="RRM3_MRD1"/>
    <property type="match status" value="1"/>
</dbReference>
<evidence type="ECO:0000256" key="4">
    <source>
        <dbReference type="ARBA" id="ARBA00022552"/>
    </source>
</evidence>
<dbReference type="Proteomes" id="UP000644660">
    <property type="component" value="Unassembled WGS sequence"/>
</dbReference>
<protein>
    <recommendedName>
        <fullName evidence="3">Multiple RNA-binding domain-containing protein 1</fullName>
    </recommendedName>
</protein>
<feature type="domain" description="RRM" evidence="15">
    <location>
        <begin position="757"/>
        <end position="834"/>
    </location>
</feature>
<feature type="region of interest" description="Disordered" evidence="14">
    <location>
        <begin position="160"/>
        <end position="186"/>
    </location>
</feature>
<dbReference type="RefSeq" id="XP_041404121.1">
    <property type="nucleotide sequence ID" value="XM_041548187.1"/>
</dbReference>
<feature type="region of interest" description="Disordered" evidence="14">
    <location>
        <begin position="857"/>
        <end position="884"/>
    </location>
</feature>
<proteinExistence type="inferred from homology"/>
<dbReference type="GO" id="GO:0006397">
    <property type="term" value="P:mRNA processing"/>
    <property type="evidence" value="ECO:0007669"/>
    <property type="project" value="UniProtKB-KW"/>
</dbReference>
<evidence type="ECO:0000313" key="16">
    <source>
        <dbReference type="EMBL" id="CAB4252082.1"/>
    </source>
</evidence>
<dbReference type="SMART" id="SM00360">
    <property type="entry name" value="RRM"/>
    <property type="match status" value="5"/>
</dbReference>
<dbReference type="GO" id="GO:1990904">
    <property type="term" value="C:ribonucleoprotein complex"/>
    <property type="evidence" value="ECO:0007669"/>
    <property type="project" value="UniProtKB-KW"/>
</dbReference>
<evidence type="ECO:0000256" key="13">
    <source>
        <dbReference type="SAM" id="Coils"/>
    </source>
</evidence>
<dbReference type="InterPro" id="IPR012677">
    <property type="entry name" value="Nucleotide-bd_a/b_plait_sf"/>
</dbReference>
<organism evidence="16 17">
    <name type="scientific">Maudiozyma barnettii</name>
    <dbReference type="NCBI Taxonomy" id="61262"/>
    <lineage>
        <taxon>Eukaryota</taxon>
        <taxon>Fungi</taxon>
        <taxon>Dikarya</taxon>
        <taxon>Ascomycota</taxon>
        <taxon>Saccharomycotina</taxon>
        <taxon>Saccharomycetes</taxon>
        <taxon>Saccharomycetales</taxon>
        <taxon>Saccharomycetaceae</taxon>
        <taxon>Maudiozyma</taxon>
    </lineage>
</organism>
<keyword evidence="11" id="KW-0687">Ribonucleoprotein</keyword>
<dbReference type="GO" id="GO:0005634">
    <property type="term" value="C:nucleus"/>
    <property type="evidence" value="ECO:0007669"/>
    <property type="project" value="UniProtKB-SubCell"/>
</dbReference>
<dbReference type="AlphaFoldDB" id="A0A8H2VB91"/>
<keyword evidence="6" id="KW-0507">mRNA processing</keyword>
<dbReference type="InterPro" id="IPR003954">
    <property type="entry name" value="RRM_euk-type"/>
</dbReference>
<evidence type="ECO:0000256" key="11">
    <source>
        <dbReference type="ARBA" id="ARBA00023274"/>
    </source>
</evidence>
<dbReference type="GO" id="GO:0006364">
    <property type="term" value="P:rRNA processing"/>
    <property type="evidence" value="ECO:0007669"/>
    <property type="project" value="UniProtKB-KW"/>
</dbReference>
<dbReference type="Gene3D" id="3.30.70.330">
    <property type="match status" value="5"/>
</dbReference>
<dbReference type="InterPro" id="IPR034482">
    <property type="entry name" value="Mrd1_RRM3"/>
</dbReference>
<feature type="domain" description="RRM" evidence="15">
    <location>
        <begin position="521"/>
        <end position="593"/>
    </location>
</feature>
<keyword evidence="8 12" id="KW-0694">RNA-binding</keyword>
<dbReference type="Pfam" id="PF00076">
    <property type="entry name" value="RRM_1"/>
    <property type="match status" value="5"/>
</dbReference>
<keyword evidence="7" id="KW-0677">Repeat</keyword>
<comment type="subcellular location">
    <subcellularLocation>
        <location evidence="1">Nucleus</location>
    </subcellularLocation>
</comment>
<dbReference type="GeneID" id="64855202"/>
<dbReference type="CDD" id="cd12565">
    <property type="entry name" value="RRM1_MRD1"/>
    <property type="match status" value="1"/>
</dbReference>
<evidence type="ECO:0000259" key="15">
    <source>
        <dbReference type="PROSITE" id="PS50102"/>
    </source>
</evidence>
<feature type="compositionally biased region" description="Basic and acidic residues" evidence="14">
    <location>
        <begin position="308"/>
        <end position="325"/>
    </location>
</feature>
<feature type="domain" description="RRM" evidence="15">
    <location>
        <begin position="334"/>
        <end position="412"/>
    </location>
</feature>
<evidence type="ECO:0000256" key="7">
    <source>
        <dbReference type="ARBA" id="ARBA00022737"/>
    </source>
</evidence>
<dbReference type="SUPFAM" id="SSF54928">
    <property type="entry name" value="RNA-binding domain, RBD"/>
    <property type="match status" value="3"/>
</dbReference>
<accession>A0A8H2VB91</accession>
<keyword evidence="4" id="KW-0698">rRNA processing</keyword>
<feature type="coiled-coil region" evidence="13">
    <location>
        <begin position="829"/>
        <end position="856"/>
    </location>
</feature>
<evidence type="ECO:0000256" key="5">
    <source>
        <dbReference type="ARBA" id="ARBA00022553"/>
    </source>
</evidence>
<dbReference type="InterPro" id="IPR051106">
    <property type="entry name" value="RNA-bind/splicing_reg"/>
</dbReference>
<evidence type="ECO:0000256" key="14">
    <source>
        <dbReference type="SAM" id="MobiDB-lite"/>
    </source>
</evidence>
<dbReference type="FunFam" id="3.30.70.330:FF:000247">
    <property type="entry name" value="Multiple RNA-binding domain-containing protein 1"/>
    <property type="match status" value="1"/>
</dbReference>
<name>A0A8H2VB91_9SACH</name>
<evidence type="ECO:0000313" key="17">
    <source>
        <dbReference type="Proteomes" id="UP000644660"/>
    </source>
</evidence>
<feature type="region of interest" description="Disordered" evidence="14">
    <location>
        <begin position="118"/>
        <end position="147"/>
    </location>
</feature>
<evidence type="ECO:0000256" key="6">
    <source>
        <dbReference type="ARBA" id="ARBA00022664"/>
    </source>
</evidence>
<reference evidence="16 17" key="1">
    <citation type="submission" date="2020-05" db="EMBL/GenBank/DDBJ databases">
        <authorList>
            <person name="Casaregola S."/>
            <person name="Devillers H."/>
            <person name="Grondin C."/>
        </authorList>
    </citation>
    <scope>NUCLEOTIDE SEQUENCE [LARGE SCALE GENOMIC DNA]</scope>
    <source>
        <strain evidence="16 17">CLIB 1767</strain>
    </source>
</reference>
<evidence type="ECO:0000256" key="12">
    <source>
        <dbReference type="PROSITE-ProRule" id="PRU00176"/>
    </source>
</evidence>
<dbReference type="CDD" id="cd12570">
    <property type="entry name" value="RRM5_MRD1"/>
    <property type="match status" value="1"/>
</dbReference>
<dbReference type="EMBL" id="CAEFZW010000001">
    <property type="protein sequence ID" value="CAB4252082.1"/>
    <property type="molecule type" value="Genomic_DNA"/>
</dbReference>
<dbReference type="OrthoDB" id="439639at2759"/>
<feature type="domain" description="RRM" evidence="15">
    <location>
        <begin position="657"/>
        <end position="740"/>
    </location>
</feature>
<feature type="region of interest" description="Disordered" evidence="14">
    <location>
        <begin position="281"/>
        <end position="325"/>
    </location>
</feature>
<feature type="compositionally biased region" description="Polar residues" evidence="14">
    <location>
        <begin position="161"/>
        <end position="179"/>
    </location>
</feature>
<dbReference type="FunFam" id="3.30.70.330:FF:000459">
    <property type="entry name" value="Multiple RNA-binding domain-containing protein 1"/>
    <property type="match status" value="1"/>
</dbReference>
<keyword evidence="9" id="KW-0508">mRNA splicing</keyword>
<evidence type="ECO:0000256" key="9">
    <source>
        <dbReference type="ARBA" id="ARBA00023187"/>
    </source>
</evidence>
<dbReference type="GO" id="GO:0003723">
    <property type="term" value="F:RNA binding"/>
    <property type="evidence" value="ECO:0007669"/>
    <property type="project" value="UniProtKB-UniRule"/>
</dbReference>
<keyword evidence="5" id="KW-0597">Phosphoprotein</keyword>
<feature type="region of interest" description="Disordered" evidence="14">
    <location>
        <begin position="205"/>
        <end position="261"/>
    </location>
</feature>
<comment type="caution">
    <text evidence="16">The sequence shown here is derived from an EMBL/GenBank/DDBJ whole genome shotgun (WGS) entry which is preliminary data.</text>
</comment>
<dbReference type="PROSITE" id="PS50102">
    <property type="entry name" value="RRM"/>
    <property type="match status" value="5"/>
</dbReference>
<feature type="compositionally biased region" description="Acidic residues" evidence="14">
    <location>
        <begin position="228"/>
        <end position="238"/>
    </location>
</feature>
<evidence type="ECO:0000256" key="2">
    <source>
        <dbReference type="ARBA" id="ARBA00008033"/>
    </source>
</evidence>
<feature type="compositionally biased region" description="Low complexity" evidence="14">
    <location>
        <begin position="630"/>
        <end position="642"/>
    </location>
</feature>
<feature type="domain" description="RRM" evidence="15">
    <location>
        <begin position="2"/>
        <end position="90"/>
    </location>
</feature>
<feature type="compositionally biased region" description="Basic and acidic residues" evidence="14">
    <location>
        <begin position="135"/>
        <end position="147"/>
    </location>
</feature>
<sequence length="884" mass="100198">MSRIIVKGLPIYLSDDQLREHFTKRLVTTHQTSQINGLITDAKVVRDRNGQSRRFAFLGFKDELDAKDAVQYFDGSYINTAKLEVAIAKSFADPTVPQAMKEKKREAYKRMRQREQELLLEESESGRGGKKAKTDKHQQHADIDSEIKKNKQLQEFIETMKPSSQVTSWEQSTTTANNENDTERQNENVVGNSLLAQALAIKDNNDDDNEQQQQNNSDDEYGAFNTGNEEDEDKEDEPMMSLDQVTSQEEETVGADGELARDDAVSDLDWLKKRRVRIRDGESEPVRPNQRQPTTENKSIDETNEGDYNNHEEEVQEEKKSVEETAMEKIKESGRLFLRNILYSATEQEFKELFEPFGELNEVHVALDTRTGQSKGFAYIQFKDSEDAIRAYIELDKQIFQGRLLHVLPADEKKTHRLDEFDLKNMPLKKQRELKKKAQASKQTFAWNSLYMNQDAVLSSVASKLGMQKSELIDAENSNSAVKQALAEAHVIGDVRKYFEGKGVDLTKFGNLKSPDQRDDCVILVKNFPYGTTREDLGELFLPFGKLERFLMPPAGTIAIVQYRDRTAARAAFTKLSFKRYKDGIIYLEKGPKDCFTRGANTDEALEEDKELQDTNAKEVKASVNDLMDTNSTNNTATGNNNTHDDEDEHIADGPTVSIFIKNLNFTTTTPELSDRFKQFNGFVVAQVKTKPNAKDKNKPLSMGFGFAEFRTKEQANAVISAMDGSVIDGHKIQLKLSHRQGNTNNNTSNGKKNKSGKIIVKNLPFEATRKDVFELFNSFGQLKSVRVPKKFDKSARGFAFVEFLLPKEAENAMDQLQGVHLLGRRLVMQYAQQDAENAEEEIARMTKKVKKQVTSAELSNLRSSGGRKRLELDDGENDDFAGF</sequence>
<feature type="region of interest" description="Disordered" evidence="14">
    <location>
        <begin position="628"/>
        <end position="647"/>
    </location>
</feature>
<dbReference type="SMART" id="SM00361">
    <property type="entry name" value="RRM_1"/>
    <property type="match status" value="2"/>
</dbReference>
<evidence type="ECO:0000256" key="1">
    <source>
        <dbReference type="ARBA" id="ARBA00004123"/>
    </source>
</evidence>